<dbReference type="RefSeq" id="WP_013706025.1">
    <property type="nucleotide sequence ID" value="NC_015388.1"/>
</dbReference>
<dbReference type="STRING" id="880072.Desac_1048"/>
<feature type="domain" description="HEPN" evidence="1">
    <location>
        <begin position="11"/>
        <end position="123"/>
    </location>
</feature>
<dbReference type="Pfam" id="PF05168">
    <property type="entry name" value="HEPN"/>
    <property type="match status" value="1"/>
</dbReference>
<sequence length="135" mass="15916">MKQLEQARLYLKKAKEDEALLDEVLDSPRISDSVIGFHCQQAAEKLVKALLSCWGLRFRKTHDLLELVDLLIDSGYDIPEYLNDIDYLTPYAIEFRYELFPQSEEMRLDRQEARRLIVKLRSWIESQISILESKP</sequence>
<gene>
    <name evidence="2" type="ordered locus">Desac_1048</name>
</gene>
<protein>
    <submittedName>
        <fullName evidence="2">HEPN domain protein</fullName>
    </submittedName>
</protein>
<evidence type="ECO:0000259" key="1">
    <source>
        <dbReference type="PROSITE" id="PS50910"/>
    </source>
</evidence>
<reference evidence="3" key="2">
    <citation type="submission" date="2011-03" db="EMBL/GenBank/DDBJ databases">
        <title>The complete genome of Desulfobacca acetoxidans DSM 11109.</title>
        <authorList>
            <consortium name="US DOE Joint Genome Institute (JGI-PGF)"/>
            <person name="Lucas S."/>
            <person name="Copeland A."/>
            <person name="Lapidus A."/>
            <person name="Bruce D."/>
            <person name="Goodwin L."/>
            <person name="Pitluck S."/>
            <person name="Peters L."/>
            <person name="Kyrpides N."/>
            <person name="Mavromatis K."/>
            <person name="Ivanova N."/>
            <person name="Ovchinnikova G."/>
            <person name="Teshima H."/>
            <person name="Detter J.C."/>
            <person name="Han C."/>
            <person name="Land M."/>
            <person name="Hauser L."/>
            <person name="Markowitz V."/>
            <person name="Cheng J.-F."/>
            <person name="Hugenholtz P."/>
            <person name="Woyke T."/>
            <person name="Wu D."/>
            <person name="Spring S."/>
            <person name="Schueler E."/>
            <person name="Brambilla E."/>
            <person name="Klenk H.-P."/>
            <person name="Eisen J.A."/>
        </authorList>
    </citation>
    <scope>NUCLEOTIDE SEQUENCE [LARGE SCALE GENOMIC DNA]</scope>
    <source>
        <strain evidence="3">ATCC 700848 / DSM 11109 / ASRB2</strain>
    </source>
</reference>
<name>F2NH71_DESAR</name>
<keyword evidence="3" id="KW-1185">Reference proteome</keyword>
<accession>F2NH71</accession>
<dbReference type="Proteomes" id="UP000000483">
    <property type="component" value="Chromosome"/>
</dbReference>
<dbReference type="SUPFAM" id="SSF81593">
    <property type="entry name" value="Nucleotidyltransferase substrate binding subunit/domain"/>
    <property type="match status" value="1"/>
</dbReference>
<evidence type="ECO:0000313" key="3">
    <source>
        <dbReference type="Proteomes" id="UP000000483"/>
    </source>
</evidence>
<dbReference type="KEGG" id="dao:Desac_1048"/>
<dbReference type="eggNOG" id="COG2250">
    <property type="taxonomic scope" value="Bacteria"/>
</dbReference>
<reference evidence="2 3" key="1">
    <citation type="journal article" date="2011" name="Stand. Genomic Sci.">
        <title>Complete genome sequence of the acetate-degrading sulfate reducer Desulfobacca acetoxidans type strain (ASRB2).</title>
        <authorList>
            <person name="Goker M."/>
            <person name="Teshima H."/>
            <person name="Lapidus A."/>
            <person name="Nolan M."/>
            <person name="Lucas S."/>
            <person name="Hammon N."/>
            <person name="Deshpande S."/>
            <person name="Cheng J.F."/>
            <person name="Tapia R."/>
            <person name="Han C."/>
            <person name="Goodwin L."/>
            <person name="Pitluck S."/>
            <person name="Huntemann M."/>
            <person name="Liolios K."/>
            <person name="Ivanova N."/>
            <person name="Pagani I."/>
            <person name="Mavromatis K."/>
            <person name="Ovchinikova G."/>
            <person name="Pati A."/>
            <person name="Chen A."/>
            <person name="Palaniappan K."/>
            <person name="Land M."/>
            <person name="Hauser L."/>
            <person name="Brambilla E.M."/>
            <person name="Rohde M."/>
            <person name="Spring S."/>
            <person name="Detter J.C."/>
            <person name="Woyke T."/>
            <person name="Bristow J."/>
            <person name="Eisen J.A."/>
            <person name="Markowitz V."/>
            <person name="Hugenholtz P."/>
            <person name="Kyrpides N.C."/>
            <person name="Klenk H.P."/>
        </authorList>
    </citation>
    <scope>NUCLEOTIDE SEQUENCE [LARGE SCALE GENOMIC DNA]</scope>
    <source>
        <strain evidence="3">ATCC 700848 / DSM 11109 / ASRB2</strain>
    </source>
</reference>
<dbReference type="EMBL" id="CP002629">
    <property type="protein sequence ID" value="AEB08913.1"/>
    <property type="molecule type" value="Genomic_DNA"/>
</dbReference>
<dbReference type="PROSITE" id="PS50910">
    <property type="entry name" value="HEPN"/>
    <property type="match status" value="1"/>
</dbReference>
<proteinExistence type="predicted"/>
<dbReference type="HOGENOM" id="CLU_123170_0_2_7"/>
<dbReference type="InterPro" id="IPR007842">
    <property type="entry name" value="HEPN_dom"/>
</dbReference>
<dbReference type="Gene3D" id="1.20.120.330">
    <property type="entry name" value="Nucleotidyltransferases domain 2"/>
    <property type="match status" value="1"/>
</dbReference>
<dbReference type="SMART" id="SM00748">
    <property type="entry name" value="HEPN"/>
    <property type="match status" value="1"/>
</dbReference>
<dbReference type="AlphaFoldDB" id="F2NH71"/>
<evidence type="ECO:0000313" key="2">
    <source>
        <dbReference type="EMBL" id="AEB08913.1"/>
    </source>
</evidence>
<organism evidence="2 3">
    <name type="scientific">Desulfobacca acetoxidans (strain ATCC 700848 / DSM 11109 / ASRB2)</name>
    <dbReference type="NCBI Taxonomy" id="880072"/>
    <lineage>
        <taxon>Bacteria</taxon>
        <taxon>Pseudomonadati</taxon>
        <taxon>Thermodesulfobacteriota</taxon>
        <taxon>Desulfobaccia</taxon>
        <taxon>Desulfobaccales</taxon>
        <taxon>Desulfobaccaceae</taxon>
        <taxon>Desulfobacca</taxon>
    </lineage>
</organism>